<evidence type="ECO:0000313" key="4">
    <source>
        <dbReference type="Proteomes" id="UP000663828"/>
    </source>
</evidence>
<organism evidence="2 4">
    <name type="scientific">Adineta ricciae</name>
    <name type="common">Rotifer</name>
    <dbReference type="NCBI Taxonomy" id="249248"/>
    <lineage>
        <taxon>Eukaryota</taxon>
        <taxon>Metazoa</taxon>
        <taxon>Spiralia</taxon>
        <taxon>Gnathifera</taxon>
        <taxon>Rotifera</taxon>
        <taxon>Eurotatoria</taxon>
        <taxon>Bdelloidea</taxon>
        <taxon>Adinetida</taxon>
        <taxon>Adinetidae</taxon>
        <taxon>Adineta</taxon>
    </lineage>
</organism>
<sequence length="386" mass="42096">MFGDGRESIRSPTTSRNGPMSRTTDRSYQQRSSITEDTERDDNEYEEPSNDLDEQPSKIDRPPPPPQEQYISALRYRFPNRPKTDYAYSKPIAPANVPASPLPPPAPAQSTSQSGTSGTTGNAGAQSSGPYQTTARPSIGGTGSLDIGSDRTFPKPALRRVTPDQQNTYARRLSVDANAAASSIKTPGTGPTVRINEGDNVANRTTSSRFPAQSNITQGQESIFEKVASHGGPVSYLGTGTFSQFEHCLRECLERERRQTGIISQITRQDIPSSINVNEYPYDPCISTSSSATRPVLHSTSSQYCPDYPSRACGTFTLDDIRHINVALSRSGISLYPYQQPFCRESDPCVTSIPCAYPNLPPRTGDVVSACRVVEEDPALLYNKRG</sequence>
<feature type="region of interest" description="Disordered" evidence="1">
    <location>
        <begin position="1"/>
        <end position="73"/>
    </location>
</feature>
<evidence type="ECO:0000256" key="1">
    <source>
        <dbReference type="SAM" id="MobiDB-lite"/>
    </source>
</evidence>
<feature type="compositionally biased region" description="Low complexity" evidence="1">
    <location>
        <begin position="108"/>
        <end position="129"/>
    </location>
</feature>
<feature type="compositionally biased region" description="Acidic residues" evidence="1">
    <location>
        <begin position="36"/>
        <end position="54"/>
    </location>
</feature>
<accession>A0A813VLE5</accession>
<feature type="compositionally biased region" description="Polar residues" evidence="1">
    <location>
        <begin position="10"/>
        <end position="35"/>
    </location>
</feature>
<dbReference type="AlphaFoldDB" id="A0A813VLE5"/>
<feature type="compositionally biased region" description="Polar residues" evidence="1">
    <location>
        <begin position="202"/>
        <end position="215"/>
    </location>
</feature>
<name>A0A813VLE5_ADIRI</name>
<gene>
    <name evidence="3" type="ORF">EDS130_LOCUS31961</name>
    <name evidence="2" type="ORF">XAT740_LOCUS5040</name>
</gene>
<protein>
    <submittedName>
        <fullName evidence="2">Uncharacterized protein</fullName>
    </submittedName>
</protein>
<keyword evidence="4" id="KW-1185">Reference proteome</keyword>
<evidence type="ECO:0000313" key="2">
    <source>
        <dbReference type="EMBL" id="CAF0842369.1"/>
    </source>
</evidence>
<dbReference type="Proteomes" id="UP000663852">
    <property type="component" value="Unassembled WGS sequence"/>
</dbReference>
<comment type="caution">
    <text evidence="2">The sequence shown here is derived from an EMBL/GenBank/DDBJ whole genome shotgun (WGS) entry which is preliminary data.</text>
</comment>
<dbReference type="OrthoDB" id="10033211at2759"/>
<dbReference type="EMBL" id="CAJNOJ010000240">
    <property type="protein sequence ID" value="CAF1326790.1"/>
    <property type="molecule type" value="Genomic_DNA"/>
</dbReference>
<reference evidence="2" key="1">
    <citation type="submission" date="2021-02" db="EMBL/GenBank/DDBJ databases">
        <authorList>
            <person name="Nowell W R."/>
        </authorList>
    </citation>
    <scope>NUCLEOTIDE SEQUENCE</scope>
</reference>
<evidence type="ECO:0000313" key="3">
    <source>
        <dbReference type="EMBL" id="CAF1326790.1"/>
    </source>
</evidence>
<proteinExistence type="predicted"/>
<dbReference type="EMBL" id="CAJNOR010000213">
    <property type="protein sequence ID" value="CAF0842369.1"/>
    <property type="molecule type" value="Genomic_DNA"/>
</dbReference>
<dbReference type="Proteomes" id="UP000663828">
    <property type="component" value="Unassembled WGS sequence"/>
</dbReference>
<feature type="region of interest" description="Disordered" evidence="1">
    <location>
        <begin position="85"/>
        <end position="215"/>
    </location>
</feature>